<evidence type="ECO:0000256" key="7">
    <source>
        <dbReference type="ARBA" id="ARBA00029447"/>
    </source>
</evidence>
<dbReference type="OrthoDB" id="7260004at2"/>
<evidence type="ECO:0000313" key="13">
    <source>
        <dbReference type="Proteomes" id="UP000185678"/>
    </source>
</evidence>
<proteinExistence type="inferred from homology"/>
<keyword evidence="3 9" id="KW-0812">Transmembrane</keyword>
<dbReference type="PROSITE" id="PS50111">
    <property type="entry name" value="CHEMOTAXIS_TRANSDUC_2"/>
    <property type="match status" value="1"/>
</dbReference>
<dbReference type="Pfam" id="PF17200">
    <property type="entry name" value="sCache_2"/>
    <property type="match status" value="1"/>
</dbReference>
<dbReference type="EMBL" id="FTOA01000004">
    <property type="protein sequence ID" value="SIS92004.1"/>
    <property type="molecule type" value="Genomic_DNA"/>
</dbReference>
<evidence type="ECO:0000256" key="5">
    <source>
        <dbReference type="ARBA" id="ARBA00023136"/>
    </source>
</evidence>
<evidence type="ECO:0000256" key="9">
    <source>
        <dbReference type="SAM" id="Phobius"/>
    </source>
</evidence>
<comment type="subcellular location">
    <subcellularLocation>
        <location evidence="1">Cell membrane</location>
        <topology evidence="1">Multi-pass membrane protein</topology>
    </subcellularLocation>
</comment>
<dbReference type="Proteomes" id="UP000185678">
    <property type="component" value="Unassembled WGS sequence"/>
</dbReference>
<dbReference type="Pfam" id="PF00015">
    <property type="entry name" value="MCPsignal"/>
    <property type="match status" value="1"/>
</dbReference>
<name>A0A1N7N0Y9_9PROT</name>
<keyword evidence="5 9" id="KW-0472">Membrane</keyword>
<dbReference type="InterPro" id="IPR033480">
    <property type="entry name" value="sCache_2"/>
</dbReference>
<evidence type="ECO:0000313" key="12">
    <source>
        <dbReference type="EMBL" id="SIS92004.1"/>
    </source>
</evidence>
<evidence type="ECO:0000256" key="6">
    <source>
        <dbReference type="ARBA" id="ARBA00023224"/>
    </source>
</evidence>
<keyword evidence="2" id="KW-1003">Cell membrane</keyword>
<evidence type="ECO:0000256" key="8">
    <source>
        <dbReference type="PROSITE-ProRule" id="PRU00284"/>
    </source>
</evidence>
<dbReference type="AlphaFoldDB" id="A0A1N7N0Y9"/>
<dbReference type="InterPro" id="IPR004089">
    <property type="entry name" value="MCPsignal_dom"/>
</dbReference>
<reference evidence="12 13" key="1">
    <citation type="submission" date="2017-01" db="EMBL/GenBank/DDBJ databases">
        <authorList>
            <person name="Mah S.A."/>
            <person name="Swanson W.J."/>
            <person name="Moy G.W."/>
            <person name="Vacquier V.D."/>
        </authorList>
    </citation>
    <scope>NUCLEOTIDE SEQUENCE [LARGE SCALE GENOMIC DNA]</scope>
    <source>
        <strain evidence="12 13">DSM 11589</strain>
    </source>
</reference>
<dbReference type="PANTHER" id="PTHR32089">
    <property type="entry name" value="METHYL-ACCEPTING CHEMOTAXIS PROTEIN MCPB"/>
    <property type="match status" value="1"/>
</dbReference>
<dbReference type="Gene3D" id="3.30.450.20">
    <property type="entry name" value="PAS domain"/>
    <property type="match status" value="1"/>
</dbReference>
<accession>A0A1N7N0Y9</accession>
<comment type="similarity">
    <text evidence="7">Belongs to the methyl-accepting chemotaxis (MCP) protein family.</text>
</comment>
<dbReference type="SMART" id="SM00283">
    <property type="entry name" value="MA"/>
    <property type="match status" value="1"/>
</dbReference>
<dbReference type="SMART" id="SM01049">
    <property type="entry name" value="Cache_2"/>
    <property type="match status" value="1"/>
</dbReference>
<dbReference type="GO" id="GO:0007165">
    <property type="term" value="P:signal transduction"/>
    <property type="evidence" value="ECO:0007669"/>
    <property type="project" value="UniProtKB-KW"/>
</dbReference>
<feature type="transmembrane region" description="Helical" evidence="9">
    <location>
        <begin position="12"/>
        <end position="35"/>
    </location>
</feature>
<dbReference type="GO" id="GO:0005886">
    <property type="term" value="C:plasma membrane"/>
    <property type="evidence" value="ECO:0007669"/>
    <property type="project" value="UniProtKB-SubCell"/>
</dbReference>
<evidence type="ECO:0000256" key="4">
    <source>
        <dbReference type="ARBA" id="ARBA00022989"/>
    </source>
</evidence>
<sequence>MKKNKLDNVNIATRLSLGVLVSVVGMILITGVALFNNKTDALHERQAQLKAVVDGAASLIEAYADKAKKGEMTTEQAQAAAKQALRAFRYDGDNYLFINDDKLAYVLHPVRANLEGTDGTGVKDKRGNPIVVNMVELARKEGAGFTSYWYPRPGQDKEVEKMAYTKQTPSWRWYVGTGVYIDDLDTSFLNNALKTSALVLLVIAVSVWLSIIIRRSIALPLIGLTGNMERLAQGDTGITIDHADSKSEIGGFARALMVFRENAIEQSRLQERERAEERSRAERGVRIEALCKSFDVSIHRLLGTVAQSVSYMNEAAQKLSAGAQETSVQSAAVAAASEQASTNVQTVAAASEELYVSVEEISRQVQQSSIIAAHAVEQAETTNTSMSGLSAAVGRISEVVDLINNVASQTNLLALNATIEAARAGDAGKGFAVVANEVKNLASQTSRATEEIGQQIGAVQQETSGAAAAITAVVDTIGQISQITSAIASAVEEQGAATQEIARNVQEAAHGTDEVNLNIQGVSQAANQVGEAAEQVHQAAQDLNNEAVSLKGAVEEFLREIRAA</sequence>
<keyword evidence="6 8" id="KW-0807">Transducer</keyword>
<keyword evidence="13" id="KW-1185">Reference proteome</keyword>
<evidence type="ECO:0000256" key="1">
    <source>
        <dbReference type="ARBA" id="ARBA00004651"/>
    </source>
</evidence>
<dbReference type="Gene3D" id="6.10.340.10">
    <property type="match status" value="1"/>
</dbReference>
<feature type="transmembrane region" description="Helical" evidence="9">
    <location>
        <begin position="192"/>
        <end position="213"/>
    </location>
</feature>
<keyword evidence="4 9" id="KW-1133">Transmembrane helix</keyword>
<dbReference type="Gene3D" id="1.10.287.950">
    <property type="entry name" value="Methyl-accepting chemotaxis protein"/>
    <property type="match status" value="1"/>
</dbReference>
<evidence type="ECO:0000256" key="3">
    <source>
        <dbReference type="ARBA" id="ARBA00022692"/>
    </source>
</evidence>
<organism evidence="12 13">
    <name type="scientific">Insolitispirillum peregrinum</name>
    <dbReference type="NCBI Taxonomy" id="80876"/>
    <lineage>
        <taxon>Bacteria</taxon>
        <taxon>Pseudomonadati</taxon>
        <taxon>Pseudomonadota</taxon>
        <taxon>Alphaproteobacteria</taxon>
        <taxon>Rhodospirillales</taxon>
        <taxon>Novispirillaceae</taxon>
        <taxon>Insolitispirillum</taxon>
    </lineage>
</organism>
<evidence type="ECO:0000256" key="2">
    <source>
        <dbReference type="ARBA" id="ARBA00022475"/>
    </source>
</evidence>
<gene>
    <name evidence="12" type="ORF">SAMN05421779_104484</name>
</gene>
<dbReference type="SUPFAM" id="SSF58104">
    <property type="entry name" value="Methyl-accepting chemotaxis protein (MCP) signaling domain"/>
    <property type="match status" value="1"/>
</dbReference>
<dbReference type="PROSITE" id="PS50885">
    <property type="entry name" value="HAMP"/>
    <property type="match status" value="1"/>
</dbReference>
<evidence type="ECO:0000259" key="11">
    <source>
        <dbReference type="PROSITE" id="PS50885"/>
    </source>
</evidence>
<dbReference type="STRING" id="80876.SAMN05421779_104484"/>
<protein>
    <submittedName>
        <fullName evidence="12">Methyl-accepting chemotaxis sensory transducer with Cache sensor</fullName>
    </submittedName>
</protein>
<evidence type="ECO:0000259" key="10">
    <source>
        <dbReference type="PROSITE" id="PS50111"/>
    </source>
</evidence>
<feature type="domain" description="Methyl-accepting transducer" evidence="10">
    <location>
        <begin position="308"/>
        <end position="544"/>
    </location>
</feature>
<dbReference type="PANTHER" id="PTHR32089:SF112">
    <property type="entry name" value="LYSOZYME-LIKE PROTEIN-RELATED"/>
    <property type="match status" value="1"/>
</dbReference>
<dbReference type="SUPFAM" id="SSF158472">
    <property type="entry name" value="HAMP domain-like"/>
    <property type="match status" value="1"/>
</dbReference>
<feature type="domain" description="HAMP" evidence="11">
    <location>
        <begin position="215"/>
        <end position="268"/>
    </location>
</feature>
<dbReference type="InterPro" id="IPR003660">
    <property type="entry name" value="HAMP_dom"/>
</dbReference>